<keyword evidence="13" id="KW-0732">Signal</keyword>
<dbReference type="PANTHER" id="PTHR23284">
    <property type="entry name" value="PROLACTIN REGULATORY ELEMENT BINDING PROTEIN"/>
    <property type="match status" value="1"/>
</dbReference>
<dbReference type="Pfam" id="PF00400">
    <property type="entry name" value="WD40"/>
    <property type="match status" value="1"/>
</dbReference>
<dbReference type="PANTHER" id="PTHR23284:SF0">
    <property type="entry name" value="PROLACTIN REGULATORY ELEMENT-BINDING PROTEIN"/>
    <property type="match status" value="1"/>
</dbReference>
<dbReference type="InterPro" id="IPR001680">
    <property type="entry name" value="WD40_rpt"/>
</dbReference>
<evidence type="ECO:0000256" key="5">
    <source>
        <dbReference type="ARBA" id="ARBA00022737"/>
    </source>
</evidence>
<sequence length="376" mass="41280">MGKPHHFLVNVDLPVFCLAFTPDNKLVVGGGGGPGRSGVNNKLVLYNIDAPKETAAEYASRLLSNEEDAPMCLSVHPEELIFACGINSQEKAIQAGDNKNLRMFKYGDNLIEPVKSVQTIESRQPIDYQKVARFSRDGKYLVTGTTDGRLTVLRYPSFKAAFPPINLDKKEVLDADVDAASDRIVAVTAKTLRLMAVKDGRVLQTIDNPTLNKKTTCEFRACRFGAGKTSDFLFTVVNPTSRTHGFISKWRVDTLQRVRNEGVSKKPITAFTISSEGHLLAYASSDLVIGIADADNLRPLFQIKNAHGFSITCLAFNRDDRILVSGSVDSRCRVVDLPAKLEKESFSPFLAVFIALIIAVIGYLLSSGFYDFPSHG</sequence>
<evidence type="ECO:0000313" key="15">
    <source>
        <dbReference type="Proteomes" id="UP000268093"/>
    </source>
</evidence>
<organism evidence="14 15">
    <name type="scientific">Jimgerdemannia flammicorona</name>
    <dbReference type="NCBI Taxonomy" id="994334"/>
    <lineage>
        <taxon>Eukaryota</taxon>
        <taxon>Fungi</taxon>
        <taxon>Fungi incertae sedis</taxon>
        <taxon>Mucoromycota</taxon>
        <taxon>Mucoromycotina</taxon>
        <taxon>Endogonomycetes</taxon>
        <taxon>Endogonales</taxon>
        <taxon>Endogonaceae</taxon>
        <taxon>Jimgerdemannia</taxon>
    </lineage>
</organism>
<evidence type="ECO:0000313" key="14">
    <source>
        <dbReference type="EMBL" id="RUP49807.1"/>
    </source>
</evidence>
<dbReference type="GO" id="GO:0005789">
    <property type="term" value="C:endoplasmic reticulum membrane"/>
    <property type="evidence" value="ECO:0007669"/>
    <property type="project" value="UniProtKB-SubCell"/>
</dbReference>
<dbReference type="GO" id="GO:0006888">
    <property type="term" value="P:endoplasmic reticulum to Golgi vesicle-mediated transport"/>
    <property type="evidence" value="ECO:0007669"/>
    <property type="project" value="TreeGrafter"/>
</dbReference>
<dbReference type="OrthoDB" id="2013972at2759"/>
<dbReference type="PROSITE" id="PS50082">
    <property type="entry name" value="WD_REPEATS_2"/>
    <property type="match status" value="1"/>
</dbReference>
<dbReference type="InterPro" id="IPR015943">
    <property type="entry name" value="WD40/YVTN_repeat-like_dom_sf"/>
</dbReference>
<proteinExistence type="predicted"/>
<dbReference type="GO" id="GO:0005085">
    <property type="term" value="F:guanyl-nucleotide exchange factor activity"/>
    <property type="evidence" value="ECO:0007669"/>
    <property type="project" value="InterPro"/>
</dbReference>
<keyword evidence="4 12" id="KW-0812">Transmembrane</keyword>
<keyword evidence="10 12" id="KW-0472">Membrane</keyword>
<evidence type="ECO:0000256" key="13">
    <source>
        <dbReference type="SAM" id="SignalP"/>
    </source>
</evidence>
<protein>
    <submittedName>
        <fullName evidence="14">Uncharacterized protein</fullName>
    </submittedName>
</protein>
<dbReference type="AlphaFoldDB" id="A0A433DG54"/>
<accession>A0A433DG54</accession>
<dbReference type="Gene3D" id="2.130.10.10">
    <property type="entry name" value="YVTN repeat-like/Quinoprotein amine dehydrogenase"/>
    <property type="match status" value="1"/>
</dbReference>
<reference evidence="14 15" key="1">
    <citation type="journal article" date="2018" name="New Phytol.">
        <title>Phylogenomics of Endogonaceae and evolution of mycorrhizas within Mucoromycota.</title>
        <authorList>
            <person name="Chang Y."/>
            <person name="Desiro A."/>
            <person name="Na H."/>
            <person name="Sandor L."/>
            <person name="Lipzen A."/>
            <person name="Clum A."/>
            <person name="Barry K."/>
            <person name="Grigoriev I.V."/>
            <person name="Martin F.M."/>
            <person name="Stajich J.E."/>
            <person name="Smith M.E."/>
            <person name="Bonito G."/>
            <person name="Spatafora J.W."/>
        </authorList>
    </citation>
    <scope>NUCLEOTIDE SEQUENCE [LARGE SCALE GENOMIC DNA]</scope>
    <source>
        <strain evidence="14 15">GMNB39</strain>
    </source>
</reference>
<feature type="chain" id="PRO_5019143273" evidence="13">
    <location>
        <begin position="20"/>
        <end position="376"/>
    </location>
</feature>
<dbReference type="SMART" id="SM00320">
    <property type="entry name" value="WD40"/>
    <property type="match status" value="4"/>
</dbReference>
<feature type="repeat" description="WD" evidence="11">
    <location>
        <begin position="304"/>
        <end position="337"/>
    </location>
</feature>
<keyword evidence="3 11" id="KW-0853">WD repeat</keyword>
<keyword evidence="9 12" id="KW-1133">Transmembrane helix</keyword>
<evidence type="ECO:0000256" key="6">
    <source>
        <dbReference type="ARBA" id="ARBA00022824"/>
    </source>
</evidence>
<feature type="signal peptide" evidence="13">
    <location>
        <begin position="1"/>
        <end position="19"/>
    </location>
</feature>
<dbReference type="EMBL" id="RBNI01001949">
    <property type="protein sequence ID" value="RUP49807.1"/>
    <property type="molecule type" value="Genomic_DNA"/>
</dbReference>
<keyword evidence="7" id="KW-0931">ER-Golgi transport</keyword>
<evidence type="ECO:0000256" key="4">
    <source>
        <dbReference type="ARBA" id="ARBA00022692"/>
    </source>
</evidence>
<keyword evidence="5" id="KW-0677">Repeat</keyword>
<evidence type="ECO:0000256" key="10">
    <source>
        <dbReference type="ARBA" id="ARBA00023136"/>
    </source>
</evidence>
<gene>
    <name evidence="14" type="ORF">BC936DRAFT_141387</name>
</gene>
<dbReference type="GO" id="GO:0003400">
    <property type="term" value="P:regulation of COPII vesicle coating"/>
    <property type="evidence" value="ECO:0007669"/>
    <property type="project" value="TreeGrafter"/>
</dbReference>
<dbReference type="Proteomes" id="UP000268093">
    <property type="component" value="Unassembled WGS sequence"/>
</dbReference>
<keyword evidence="6" id="KW-0256">Endoplasmic reticulum</keyword>
<evidence type="ECO:0000256" key="1">
    <source>
        <dbReference type="ARBA" id="ARBA00004389"/>
    </source>
</evidence>
<evidence type="ECO:0000256" key="12">
    <source>
        <dbReference type="SAM" id="Phobius"/>
    </source>
</evidence>
<name>A0A433DG54_9FUNG</name>
<evidence type="ECO:0000256" key="8">
    <source>
        <dbReference type="ARBA" id="ARBA00022927"/>
    </source>
</evidence>
<dbReference type="InterPro" id="IPR011047">
    <property type="entry name" value="Quinoprotein_ADH-like_sf"/>
</dbReference>
<dbReference type="InterPro" id="IPR045260">
    <property type="entry name" value="Sec12-like"/>
</dbReference>
<evidence type="ECO:0000256" key="3">
    <source>
        <dbReference type="ARBA" id="ARBA00022574"/>
    </source>
</evidence>
<evidence type="ECO:0000256" key="11">
    <source>
        <dbReference type="PROSITE-ProRule" id="PRU00221"/>
    </source>
</evidence>
<keyword evidence="15" id="KW-1185">Reference proteome</keyword>
<keyword evidence="8" id="KW-0653">Protein transport</keyword>
<feature type="transmembrane region" description="Helical" evidence="12">
    <location>
        <begin position="349"/>
        <end position="370"/>
    </location>
</feature>
<comment type="subcellular location">
    <subcellularLocation>
        <location evidence="1">Endoplasmic reticulum membrane</location>
        <topology evidence="1">Single-pass membrane protein</topology>
    </subcellularLocation>
</comment>
<evidence type="ECO:0000256" key="2">
    <source>
        <dbReference type="ARBA" id="ARBA00022448"/>
    </source>
</evidence>
<evidence type="ECO:0000256" key="9">
    <source>
        <dbReference type="ARBA" id="ARBA00022989"/>
    </source>
</evidence>
<dbReference type="SUPFAM" id="SSF50998">
    <property type="entry name" value="Quinoprotein alcohol dehydrogenase-like"/>
    <property type="match status" value="1"/>
</dbReference>
<dbReference type="GO" id="GO:0015031">
    <property type="term" value="P:protein transport"/>
    <property type="evidence" value="ECO:0007669"/>
    <property type="project" value="UniProtKB-KW"/>
</dbReference>
<comment type="caution">
    <text evidence="14">The sequence shown here is derived from an EMBL/GenBank/DDBJ whole genome shotgun (WGS) entry which is preliminary data.</text>
</comment>
<keyword evidence="2" id="KW-0813">Transport</keyword>
<evidence type="ECO:0000256" key="7">
    <source>
        <dbReference type="ARBA" id="ARBA00022892"/>
    </source>
</evidence>